<proteinExistence type="predicted"/>
<dbReference type="PANTHER" id="PTHR11439:SF524">
    <property type="entry name" value="RNA-DIRECTED DNA POLYMERASE, PROTEIN KINASE RLK-PELLE-DLSV FAMILY"/>
    <property type="match status" value="1"/>
</dbReference>
<dbReference type="PANTHER" id="PTHR11439">
    <property type="entry name" value="GAG-POL-RELATED RETROTRANSPOSON"/>
    <property type="match status" value="1"/>
</dbReference>
<evidence type="ECO:0000313" key="2">
    <source>
        <dbReference type="Proteomes" id="UP001454036"/>
    </source>
</evidence>
<keyword evidence="2" id="KW-1185">Reference proteome</keyword>
<dbReference type="AlphaFoldDB" id="A0AAV3QUG0"/>
<dbReference type="Proteomes" id="UP001454036">
    <property type="component" value="Unassembled WGS sequence"/>
</dbReference>
<dbReference type="EMBL" id="BAABME010006200">
    <property type="protein sequence ID" value="GAA0167719.1"/>
    <property type="molecule type" value="Genomic_DNA"/>
</dbReference>
<sequence length="120" mass="13584">MAPLSTKAEYMYVSSAVVELTWIQFLLCDLQIMMPTTPIAYCDNIATTYLSYNPVMHSQTKHISIDYYFVREKVAFCALKVVHVPTSAQFVDVFTKSFSGPKFKQAIANLCRLQSPTGRD</sequence>
<dbReference type="CDD" id="cd09272">
    <property type="entry name" value="RNase_HI_RT_Ty1"/>
    <property type="match status" value="1"/>
</dbReference>
<organism evidence="1 2">
    <name type="scientific">Lithospermum erythrorhizon</name>
    <name type="common">Purple gromwell</name>
    <name type="synonym">Lithospermum officinale var. erythrorhizon</name>
    <dbReference type="NCBI Taxonomy" id="34254"/>
    <lineage>
        <taxon>Eukaryota</taxon>
        <taxon>Viridiplantae</taxon>
        <taxon>Streptophyta</taxon>
        <taxon>Embryophyta</taxon>
        <taxon>Tracheophyta</taxon>
        <taxon>Spermatophyta</taxon>
        <taxon>Magnoliopsida</taxon>
        <taxon>eudicotyledons</taxon>
        <taxon>Gunneridae</taxon>
        <taxon>Pentapetalae</taxon>
        <taxon>asterids</taxon>
        <taxon>lamiids</taxon>
        <taxon>Boraginales</taxon>
        <taxon>Boraginaceae</taxon>
        <taxon>Boraginoideae</taxon>
        <taxon>Lithospermeae</taxon>
        <taxon>Lithospermum</taxon>
    </lineage>
</organism>
<accession>A0AAV3QUG0</accession>
<gene>
    <name evidence="1" type="ORF">LIER_22589</name>
</gene>
<evidence type="ECO:0000313" key="1">
    <source>
        <dbReference type="EMBL" id="GAA0167719.1"/>
    </source>
</evidence>
<name>A0AAV3QUG0_LITER</name>
<protein>
    <submittedName>
        <fullName evidence="1">Uncharacterized protein</fullName>
    </submittedName>
</protein>
<comment type="caution">
    <text evidence="1">The sequence shown here is derived from an EMBL/GenBank/DDBJ whole genome shotgun (WGS) entry which is preliminary data.</text>
</comment>
<reference evidence="1 2" key="1">
    <citation type="submission" date="2024-01" db="EMBL/GenBank/DDBJ databases">
        <title>The complete chloroplast genome sequence of Lithospermum erythrorhizon: insights into the phylogenetic relationship among Boraginaceae species and the maternal lineages of purple gromwells.</title>
        <authorList>
            <person name="Okada T."/>
            <person name="Watanabe K."/>
        </authorList>
    </citation>
    <scope>NUCLEOTIDE SEQUENCE [LARGE SCALE GENOMIC DNA]</scope>
</reference>